<comment type="caution">
    <text evidence="4">The sequence shown here is derived from an EMBL/GenBank/DDBJ whole genome shotgun (WGS) entry which is preliminary data.</text>
</comment>
<dbReference type="PANTHER" id="PTHR10039:SF15">
    <property type="entry name" value="NACHT DOMAIN-CONTAINING PROTEIN"/>
    <property type="match status" value="1"/>
</dbReference>
<evidence type="ECO:0000313" key="4">
    <source>
        <dbReference type="EMBL" id="KAK7425560.1"/>
    </source>
</evidence>
<gene>
    <name evidence="4" type="ORF">QQZ08_008001</name>
</gene>
<accession>A0ABR1HWC2</accession>
<dbReference type="Pfam" id="PF24883">
    <property type="entry name" value="NPHP3_N"/>
    <property type="match status" value="1"/>
</dbReference>
<dbReference type="PANTHER" id="PTHR10039">
    <property type="entry name" value="AMELOGENIN"/>
    <property type="match status" value="1"/>
</dbReference>
<keyword evidence="2" id="KW-0040">ANK repeat</keyword>
<feature type="domain" description="Nephrocystin 3-like N-terminal" evidence="3">
    <location>
        <begin position="3"/>
        <end position="89"/>
    </location>
</feature>
<dbReference type="Gene3D" id="1.25.40.20">
    <property type="entry name" value="Ankyrin repeat-containing domain"/>
    <property type="match status" value="1"/>
</dbReference>
<dbReference type="Proteomes" id="UP001498421">
    <property type="component" value="Unassembled WGS sequence"/>
</dbReference>
<dbReference type="EMBL" id="JAZAVK010000080">
    <property type="protein sequence ID" value="KAK7425560.1"/>
    <property type="molecule type" value="Genomic_DNA"/>
</dbReference>
<name>A0ABR1HWC2_9HYPO</name>
<keyword evidence="1" id="KW-0677">Repeat</keyword>
<dbReference type="InterPro" id="IPR056884">
    <property type="entry name" value="NPHP3-like_N"/>
</dbReference>
<feature type="repeat" description="ANK" evidence="2">
    <location>
        <begin position="333"/>
        <end position="365"/>
    </location>
</feature>
<evidence type="ECO:0000256" key="1">
    <source>
        <dbReference type="ARBA" id="ARBA00022737"/>
    </source>
</evidence>
<reference evidence="4 5" key="1">
    <citation type="journal article" date="2025" name="Microbiol. Resour. Announc.">
        <title>Draft genome sequences for Neonectria magnoliae and Neonectria punicea, canker pathogens of Liriodendron tulipifera and Acer saccharum in West Virginia.</title>
        <authorList>
            <person name="Petronek H.M."/>
            <person name="Kasson M.T."/>
            <person name="Metheny A.M."/>
            <person name="Stauder C.M."/>
            <person name="Lovett B."/>
            <person name="Lynch S.C."/>
            <person name="Garnas J.R."/>
            <person name="Kasson L.R."/>
            <person name="Stajich J.E."/>
        </authorList>
    </citation>
    <scope>NUCLEOTIDE SEQUENCE [LARGE SCALE GENOMIC DNA]</scope>
    <source>
        <strain evidence="4 5">NRRL 64651</strain>
    </source>
</reference>
<dbReference type="InterPro" id="IPR036770">
    <property type="entry name" value="Ankyrin_rpt-contain_sf"/>
</dbReference>
<evidence type="ECO:0000256" key="2">
    <source>
        <dbReference type="PROSITE-ProRule" id="PRU00023"/>
    </source>
</evidence>
<evidence type="ECO:0000259" key="3">
    <source>
        <dbReference type="Pfam" id="PF24883"/>
    </source>
</evidence>
<organism evidence="4 5">
    <name type="scientific">Neonectria magnoliae</name>
    <dbReference type="NCBI Taxonomy" id="2732573"/>
    <lineage>
        <taxon>Eukaryota</taxon>
        <taxon>Fungi</taxon>
        <taxon>Dikarya</taxon>
        <taxon>Ascomycota</taxon>
        <taxon>Pezizomycotina</taxon>
        <taxon>Sordariomycetes</taxon>
        <taxon>Hypocreomycetidae</taxon>
        <taxon>Hypocreales</taxon>
        <taxon>Nectriaceae</taxon>
        <taxon>Neonectria</taxon>
    </lineage>
</organism>
<dbReference type="InterPro" id="IPR002110">
    <property type="entry name" value="Ankyrin_rpt"/>
</dbReference>
<sequence length="391" mass="44065">MAVSYAYCEYDASKEDQEAISILKSIARQLVECAPRSQRSRLIQETRDFLKHLGPEKSATLEVDFLTSITSKFQQAIVVIDALDECPSEVTGGVTNRIGEIKDILTSAAEASKMSTTGEAHGSSGTHLSMSDPNFWYRLLIDRIKDRRDEGIQVLAWVSCANRRLSVIELQHAIAFGRRRKYSTMDPPEYVFPDNRSLEDLDEFVFPEDELLERCAGIVEIKQGEVSFAHQTIHEYLKDGNARRNIFDFCPQYLLAETCLRYFRAPEFESGFCKTEGKFQKRLESCRLYEYAAGNWGHHARASSGIDQPVKKVLLENGADPSSAKAKWSIHNRLRTPLSIAAENGDEDEVKKMLAKEANMDCFDKKWKHGALLGCGQWARESGGTTTQRGS</sequence>
<evidence type="ECO:0000313" key="5">
    <source>
        <dbReference type="Proteomes" id="UP001498421"/>
    </source>
</evidence>
<protein>
    <recommendedName>
        <fullName evidence="3">Nephrocystin 3-like N-terminal domain-containing protein</fullName>
    </recommendedName>
</protein>
<proteinExistence type="predicted"/>
<dbReference type="PROSITE" id="PS50088">
    <property type="entry name" value="ANK_REPEAT"/>
    <property type="match status" value="1"/>
</dbReference>
<dbReference type="SUPFAM" id="SSF48403">
    <property type="entry name" value="Ankyrin repeat"/>
    <property type="match status" value="1"/>
</dbReference>
<keyword evidence="5" id="KW-1185">Reference proteome</keyword>